<dbReference type="SUPFAM" id="SSF88659">
    <property type="entry name" value="Sigma3 and sigma4 domains of RNA polymerase sigma factors"/>
    <property type="match status" value="1"/>
</dbReference>
<proteinExistence type="inferred from homology"/>
<evidence type="ECO:0008006" key="9">
    <source>
        <dbReference type="Google" id="ProtNLM"/>
    </source>
</evidence>
<keyword evidence="8" id="KW-1185">Reference proteome</keyword>
<dbReference type="CDD" id="cd06171">
    <property type="entry name" value="Sigma70_r4"/>
    <property type="match status" value="1"/>
</dbReference>
<dbReference type="Gene3D" id="1.10.1740.10">
    <property type="match status" value="1"/>
</dbReference>
<dbReference type="STRING" id="1424294.Gferi_12355"/>
<keyword evidence="3" id="KW-0731">Sigma factor</keyword>
<dbReference type="GO" id="GO:0006352">
    <property type="term" value="P:DNA-templated transcription initiation"/>
    <property type="evidence" value="ECO:0007669"/>
    <property type="project" value="InterPro"/>
</dbReference>
<accession>A0A1D8GHC5</accession>
<dbReference type="InterPro" id="IPR039425">
    <property type="entry name" value="RNA_pol_sigma-70-like"/>
</dbReference>
<organism evidence="7 8">
    <name type="scientific">Geosporobacter ferrireducens</name>
    <dbReference type="NCBI Taxonomy" id="1424294"/>
    <lineage>
        <taxon>Bacteria</taxon>
        <taxon>Bacillati</taxon>
        <taxon>Bacillota</taxon>
        <taxon>Clostridia</taxon>
        <taxon>Peptostreptococcales</taxon>
        <taxon>Thermotaleaceae</taxon>
        <taxon>Geosporobacter</taxon>
    </lineage>
</organism>
<dbReference type="GO" id="GO:0003677">
    <property type="term" value="F:DNA binding"/>
    <property type="evidence" value="ECO:0007669"/>
    <property type="project" value="InterPro"/>
</dbReference>
<dbReference type="InterPro" id="IPR013324">
    <property type="entry name" value="RNA_pol_sigma_r3/r4-like"/>
</dbReference>
<dbReference type="InterPro" id="IPR014284">
    <property type="entry name" value="RNA_pol_sigma-70_dom"/>
</dbReference>
<gene>
    <name evidence="7" type="ORF">Gferi_12355</name>
</gene>
<dbReference type="PANTHER" id="PTHR43133:SF60">
    <property type="entry name" value="RNA POLYMERASE SIGMA FACTOR SIGV"/>
    <property type="match status" value="1"/>
</dbReference>
<dbReference type="SUPFAM" id="SSF88946">
    <property type="entry name" value="Sigma2 domain of RNA polymerase sigma factors"/>
    <property type="match status" value="1"/>
</dbReference>
<dbReference type="Pfam" id="PF04542">
    <property type="entry name" value="Sigma70_r2"/>
    <property type="match status" value="1"/>
</dbReference>
<protein>
    <recommendedName>
        <fullName evidence="9">RNA polymerase subunit sigma</fullName>
    </recommendedName>
</protein>
<name>A0A1D8GHC5_9FIRM</name>
<dbReference type="Gene3D" id="1.10.10.10">
    <property type="entry name" value="Winged helix-like DNA-binding domain superfamily/Winged helix DNA-binding domain"/>
    <property type="match status" value="1"/>
</dbReference>
<evidence type="ECO:0000256" key="3">
    <source>
        <dbReference type="ARBA" id="ARBA00023082"/>
    </source>
</evidence>
<sequence>MFYIRNRICHHKGVEKVGIFSGLKDRKSDTLSLHKILFETYRSKVYKTAYYIVKNEDDAKDIVQDTFVIAFSKLEQLRDKEKFESWLCTIACNLAKDKYNRNKREICMAEEDQILAYSHDNNKYGFELPEEVLEKKEINHHIREQILSLKHHYSEVLYLYYYCDLSYEEISKALNLNIGTVKTRLFRAKHILKNSLRSIQVEKEGSHE</sequence>
<dbReference type="InterPro" id="IPR013249">
    <property type="entry name" value="RNA_pol_sigma70_r4_t2"/>
</dbReference>
<evidence type="ECO:0000313" key="8">
    <source>
        <dbReference type="Proteomes" id="UP000095743"/>
    </source>
</evidence>
<evidence type="ECO:0000256" key="2">
    <source>
        <dbReference type="ARBA" id="ARBA00023015"/>
    </source>
</evidence>
<dbReference type="KEGG" id="gfe:Gferi_12355"/>
<dbReference type="Proteomes" id="UP000095743">
    <property type="component" value="Chromosome"/>
</dbReference>
<feature type="domain" description="RNA polymerase sigma-70 region 2" evidence="5">
    <location>
        <begin position="37"/>
        <end position="104"/>
    </location>
</feature>
<evidence type="ECO:0000313" key="7">
    <source>
        <dbReference type="EMBL" id="AOT70313.1"/>
    </source>
</evidence>
<reference evidence="7 8" key="1">
    <citation type="submission" date="2016-09" db="EMBL/GenBank/DDBJ databases">
        <title>Genomic analysis reveals versatility of anaerobic energy metabolism of Geosporobacter ferrireducens IRF9 of phylum Firmicutes.</title>
        <authorList>
            <person name="Kim S.-J."/>
        </authorList>
    </citation>
    <scope>NUCLEOTIDE SEQUENCE [LARGE SCALE GENOMIC DNA]</scope>
    <source>
        <strain evidence="7 8">IRF9</strain>
    </source>
</reference>
<evidence type="ECO:0000259" key="6">
    <source>
        <dbReference type="Pfam" id="PF08281"/>
    </source>
</evidence>
<evidence type="ECO:0000259" key="5">
    <source>
        <dbReference type="Pfam" id="PF04542"/>
    </source>
</evidence>
<dbReference type="InterPro" id="IPR013325">
    <property type="entry name" value="RNA_pol_sigma_r2"/>
</dbReference>
<dbReference type="GO" id="GO:0016987">
    <property type="term" value="F:sigma factor activity"/>
    <property type="evidence" value="ECO:0007669"/>
    <property type="project" value="UniProtKB-KW"/>
</dbReference>
<dbReference type="AlphaFoldDB" id="A0A1D8GHC5"/>
<feature type="domain" description="RNA polymerase sigma factor 70 region 4 type 2" evidence="6">
    <location>
        <begin position="142"/>
        <end position="189"/>
    </location>
</feature>
<dbReference type="InterPro" id="IPR007627">
    <property type="entry name" value="RNA_pol_sigma70_r2"/>
</dbReference>
<keyword evidence="2" id="KW-0805">Transcription regulation</keyword>
<evidence type="ECO:0000256" key="4">
    <source>
        <dbReference type="ARBA" id="ARBA00023163"/>
    </source>
</evidence>
<dbReference type="EMBL" id="CP017269">
    <property type="protein sequence ID" value="AOT70313.1"/>
    <property type="molecule type" value="Genomic_DNA"/>
</dbReference>
<comment type="similarity">
    <text evidence="1">Belongs to the sigma-70 factor family. ECF subfamily.</text>
</comment>
<keyword evidence="4" id="KW-0804">Transcription</keyword>
<dbReference type="Pfam" id="PF08281">
    <property type="entry name" value="Sigma70_r4_2"/>
    <property type="match status" value="1"/>
</dbReference>
<dbReference type="PANTHER" id="PTHR43133">
    <property type="entry name" value="RNA POLYMERASE ECF-TYPE SIGMA FACTO"/>
    <property type="match status" value="1"/>
</dbReference>
<dbReference type="OrthoDB" id="9782703at2"/>
<dbReference type="NCBIfam" id="TIGR02937">
    <property type="entry name" value="sigma70-ECF"/>
    <property type="match status" value="1"/>
</dbReference>
<dbReference type="InterPro" id="IPR036388">
    <property type="entry name" value="WH-like_DNA-bd_sf"/>
</dbReference>
<evidence type="ECO:0000256" key="1">
    <source>
        <dbReference type="ARBA" id="ARBA00010641"/>
    </source>
</evidence>